<sequence>MMMRHGMIAGLALLGAGLPAQAQVQATPPKLIAPSFDCAKARPGTIDQVICKDRELSILDRTMGLDYERAKLQTPPVEEATLLREQRAFIANRNLCMKRREDRQACIAFAYESRIERLGEWIDRSAWSGE</sequence>
<dbReference type="AlphaFoldDB" id="A0A6I4ULM4"/>
<comment type="caution">
    <text evidence="3">The sequence shown here is derived from an EMBL/GenBank/DDBJ whole genome shotgun (WGS) entry which is preliminary data.</text>
</comment>
<gene>
    <name evidence="2" type="ORF">FHS52_002433</name>
    <name evidence="3" type="ORF">GRI59_07495</name>
</gene>
<protein>
    <recommendedName>
        <fullName evidence="6">DUF1311 domain-containing protein</fullName>
    </recommendedName>
</protein>
<feature type="chain" id="PRO_5026265536" description="DUF1311 domain-containing protein" evidence="1">
    <location>
        <begin position="23"/>
        <end position="130"/>
    </location>
</feature>
<proteinExistence type="predicted"/>
<dbReference type="Proteomes" id="UP000430021">
    <property type="component" value="Unassembled WGS sequence"/>
</dbReference>
<dbReference type="Proteomes" id="UP000548685">
    <property type="component" value="Unassembled WGS sequence"/>
</dbReference>
<dbReference type="EMBL" id="WTYB01000002">
    <property type="protein sequence ID" value="MXP38457.1"/>
    <property type="molecule type" value="Genomic_DNA"/>
</dbReference>
<feature type="signal peptide" evidence="1">
    <location>
        <begin position="1"/>
        <end position="22"/>
    </location>
</feature>
<evidence type="ECO:0000313" key="2">
    <source>
        <dbReference type="EMBL" id="MBB3776464.1"/>
    </source>
</evidence>
<keyword evidence="1" id="KW-0732">Signal</keyword>
<dbReference type="GO" id="GO:0005576">
    <property type="term" value="C:extracellular region"/>
    <property type="evidence" value="ECO:0007669"/>
    <property type="project" value="TreeGrafter"/>
</dbReference>
<dbReference type="PANTHER" id="PTHR37549">
    <property type="entry name" value="LIPOPROTEIN LPRI"/>
    <property type="match status" value="1"/>
</dbReference>
<evidence type="ECO:0000256" key="1">
    <source>
        <dbReference type="SAM" id="SignalP"/>
    </source>
</evidence>
<keyword evidence="5" id="KW-1185">Reference proteome</keyword>
<reference evidence="2 5" key="2">
    <citation type="submission" date="2020-08" db="EMBL/GenBank/DDBJ databases">
        <title>Genomic Encyclopedia of Type Strains, Phase IV (KMG-IV): sequencing the most valuable type-strain genomes for metagenomic binning, comparative biology and taxonomic classification.</title>
        <authorList>
            <person name="Goeker M."/>
        </authorList>
    </citation>
    <scope>NUCLEOTIDE SEQUENCE [LARGE SCALE GENOMIC DNA]</scope>
    <source>
        <strain evidence="2 5">DSM 8510</strain>
    </source>
</reference>
<reference evidence="3 4" key="1">
    <citation type="submission" date="2019-12" db="EMBL/GenBank/DDBJ databases">
        <title>Genomic-based taxomic classification of the family Erythrobacteraceae.</title>
        <authorList>
            <person name="Xu L."/>
        </authorList>
    </citation>
    <scope>NUCLEOTIDE SEQUENCE [LARGE SCALE GENOMIC DNA]</scope>
    <source>
        <strain evidence="3 4">JCM 10282</strain>
    </source>
</reference>
<dbReference type="InterPro" id="IPR052755">
    <property type="entry name" value="Lysozyme_Inhibitor_LprI"/>
</dbReference>
<name>A0A6I4ULM4_9SPHN</name>
<evidence type="ECO:0000313" key="5">
    <source>
        <dbReference type="Proteomes" id="UP000548685"/>
    </source>
</evidence>
<dbReference type="OrthoDB" id="7595169at2"/>
<dbReference type="PANTHER" id="PTHR37549:SF1">
    <property type="entry name" value="LIPOPROTEIN LPRI"/>
    <property type="match status" value="1"/>
</dbReference>
<evidence type="ECO:0000313" key="3">
    <source>
        <dbReference type="EMBL" id="MXP38457.1"/>
    </source>
</evidence>
<evidence type="ECO:0008006" key="6">
    <source>
        <dbReference type="Google" id="ProtNLM"/>
    </source>
</evidence>
<organism evidence="3 4">
    <name type="scientific">Erythrobacter ramosus</name>
    <dbReference type="NCBI Taxonomy" id="35811"/>
    <lineage>
        <taxon>Bacteria</taxon>
        <taxon>Pseudomonadati</taxon>
        <taxon>Pseudomonadota</taxon>
        <taxon>Alphaproteobacteria</taxon>
        <taxon>Sphingomonadales</taxon>
        <taxon>Erythrobacteraceae</taxon>
        <taxon>Erythrobacter/Porphyrobacter group</taxon>
        <taxon>Erythrobacter</taxon>
    </lineage>
</organism>
<dbReference type="RefSeq" id="WP_160760611.1">
    <property type="nucleotide sequence ID" value="NZ_BAAADZ010000010.1"/>
</dbReference>
<accession>A0A6I4ULM4</accession>
<evidence type="ECO:0000313" key="4">
    <source>
        <dbReference type="Proteomes" id="UP000430021"/>
    </source>
</evidence>
<dbReference type="EMBL" id="JACICE010000002">
    <property type="protein sequence ID" value="MBB3776464.1"/>
    <property type="molecule type" value="Genomic_DNA"/>
</dbReference>